<dbReference type="InterPro" id="IPR019109">
    <property type="entry name" value="MamF_MmsF"/>
</dbReference>
<dbReference type="EMBL" id="QPJJ01000003">
    <property type="protein sequence ID" value="RCW75004.1"/>
    <property type="molecule type" value="Genomic_DNA"/>
</dbReference>
<keyword evidence="7" id="KW-1185">Reference proteome</keyword>
<feature type="transmembrane region" description="Helical" evidence="5">
    <location>
        <begin position="80"/>
        <end position="98"/>
    </location>
</feature>
<dbReference type="GO" id="GO:0016020">
    <property type="term" value="C:membrane"/>
    <property type="evidence" value="ECO:0007669"/>
    <property type="project" value="UniProtKB-SubCell"/>
</dbReference>
<keyword evidence="2 5" id="KW-0812">Transmembrane</keyword>
<comment type="caution">
    <text evidence="6">The sequence shown here is derived from an EMBL/GenBank/DDBJ whole genome shotgun (WGS) entry which is preliminary data.</text>
</comment>
<dbReference type="PANTHER" id="PTHR36460">
    <property type="entry name" value="UPF0132 DOMAIN PROTEIN (AFU_ORTHOLOGUE AFUA_3G10255)"/>
    <property type="match status" value="1"/>
</dbReference>
<evidence type="ECO:0000313" key="6">
    <source>
        <dbReference type="EMBL" id="RCW75004.1"/>
    </source>
</evidence>
<dbReference type="Pfam" id="PF09685">
    <property type="entry name" value="MamF_MmsF"/>
    <property type="match status" value="1"/>
</dbReference>
<evidence type="ECO:0000256" key="4">
    <source>
        <dbReference type="ARBA" id="ARBA00023136"/>
    </source>
</evidence>
<evidence type="ECO:0000256" key="3">
    <source>
        <dbReference type="ARBA" id="ARBA00022989"/>
    </source>
</evidence>
<evidence type="ECO:0000256" key="1">
    <source>
        <dbReference type="ARBA" id="ARBA00004141"/>
    </source>
</evidence>
<dbReference type="AlphaFoldDB" id="A0A368Y9Y6"/>
<dbReference type="PANTHER" id="PTHR36460:SF1">
    <property type="entry name" value="UPF0132 DOMAIN PROTEIN (AFU_ORTHOLOGUE AFUA_3G10255)"/>
    <property type="match status" value="1"/>
</dbReference>
<dbReference type="Proteomes" id="UP000252585">
    <property type="component" value="Unassembled WGS sequence"/>
</dbReference>
<proteinExistence type="predicted"/>
<evidence type="ECO:0000256" key="5">
    <source>
        <dbReference type="SAM" id="Phobius"/>
    </source>
</evidence>
<keyword evidence="4 5" id="KW-0472">Membrane</keyword>
<keyword evidence="3 5" id="KW-1133">Transmembrane helix</keyword>
<name>A0A368Y9Y6_9BACI</name>
<evidence type="ECO:0000256" key="2">
    <source>
        <dbReference type="ARBA" id="ARBA00022692"/>
    </source>
</evidence>
<dbReference type="OrthoDB" id="2657448at2"/>
<accession>A0A368Y9Y6</accession>
<sequence>MTENKEKQDIEETGKTSSGMTENLAGALTYVLGFITGIIFLFIEKDNKFIRYHAFQSIIFWGGFVIVNFILGLIPFLGWILNGLMVPIGLAIWIYCMYQAYQGKEFEIPYVGKIAREQIAR</sequence>
<feature type="transmembrane region" description="Helical" evidence="5">
    <location>
        <begin position="24"/>
        <end position="43"/>
    </location>
</feature>
<feature type="transmembrane region" description="Helical" evidence="5">
    <location>
        <begin position="55"/>
        <end position="74"/>
    </location>
</feature>
<protein>
    <submittedName>
        <fullName evidence="6">Putative membrane protein</fullName>
    </submittedName>
</protein>
<comment type="subcellular location">
    <subcellularLocation>
        <location evidence="1">Membrane</location>
        <topology evidence="1">Multi-pass membrane protein</topology>
    </subcellularLocation>
</comment>
<reference evidence="6 7" key="1">
    <citation type="submission" date="2018-07" db="EMBL/GenBank/DDBJ databases">
        <title>Genomic Encyclopedia of Type Strains, Phase IV (KMG-IV): sequencing the most valuable type-strain genomes for metagenomic binning, comparative biology and taxonomic classification.</title>
        <authorList>
            <person name="Goeker M."/>
        </authorList>
    </citation>
    <scope>NUCLEOTIDE SEQUENCE [LARGE SCALE GENOMIC DNA]</scope>
    <source>
        <strain evidence="6 7">DSM 27696</strain>
    </source>
</reference>
<evidence type="ECO:0000313" key="7">
    <source>
        <dbReference type="Proteomes" id="UP000252585"/>
    </source>
</evidence>
<organism evidence="6 7">
    <name type="scientific">Saliterribacillus persicus</name>
    <dbReference type="NCBI Taxonomy" id="930114"/>
    <lineage>
        <taxon>Bacteria</taxon>
        <taxon>Bacillati</taxon>
        <taxon>Bacillota</taxon>
        <taxon>Bacilli</taxon>
        <taxon>Bacillales</taxon>
        <taxon>Bacillaceae</taxon>
        <taxon>Saliterribacillus</taxon>
    </lineage>
</organism>
<dbReference type="RefSeq" id="WP_114352098.1">
    <property type="nucleotide sequence ID" value="NZ_QPJJ01000003.1"/>
</dbReference>
<gene>
    <name evidence="6" type="ORF">DFR57_103302</name>
</gene>